<dbReference type="Pfam" id="PF01839">
    <property type="entry name" value="FG-GAP"/>
    <property type="match status" value="2"/>
</dbReference>
<dbReference type="Gene3D" id="1.20.5.930">
    <property type="entry name" value="Bicelle-embedded integrin alpha(iib) transmembrane segment"/>
    <property type="match status" value="1"/>
</dbReference>
<keyword evidence="10 13" id="KW-0675">Receptor</keyword>
<evidence type="ECO:0000256" key="6">
    <source>
        <dbReference type="ARBA" id="ARBA00022889"/>
    </source>
</evidence>
<dbReference type="SUPFAM" id="SSF69179">
    <property type="entry name" value="Integrin domains"/>
    <property type="match status" value="2"/>
</dbReference>
<proteinExistence type="inferred from homology"/>
<evidence type="ECO:0000256" key="2">
    <source>
        <dbReference type="ARBA" id="ARBA00008054"/>
    </source>
</evidence>
<feature type="domain" description="Integrin alpha second immunoglobulin-like" evidence="14">
    <location>
        <begin position="642"/>
        <end position="761"/>
    </location>
</feature>
<keyword evidence="9 13" id="KW-0472">Membrane</keyword>
<dbReference type="GO" id="GO:0007160">
    <property type="term" value="P:cell-matrix adhesion"/>
    <property type="evidence" value="ECO:0007669"/>
    <property type="project" value="TreeGrafter"/>
</dbReference>
<reference evidence="15" key="1">
    <citation type="submission" date="2014-11" db="EMBL/GenBank/DDBJ databases">
        <authorList>
            <person name="Geib S."/>
        </authorList>
    </citation>
    <scope>NUCLEOTIDE SEQUENCE</scope>
</reference>
<evidence type="ECO:0000256" key="9">
    <source>
        <dbReference type="ARBA" id="ARBA00023136"/>
    </source>
</evidence>
<keyword evidence="11" id="KW-0325">Glycoprotein</keyword>
<dbReference type="Gene3D" id="2.130.10.130">
    <property type="entry name" value="Integrin alpha, N-terminal"/>
    <property type="match status" value="1"/>
</dbReference>
<dbReference type="PROSITE" id="PS51470">
    <property type="entry name" value="FG_GAP"/>
    <property type="match status" value="3"/>
</dbReference>
<feature type="non-terminal residue" evidence="15">
    <location>
        <position position="1"/>
    </location>
</feature>
<dbReference type="PANTHER" id="PTHR23220">
    <property type="entry name" value="INTEGRIN ALPHA"/>
    <property type="match status" value="1"/>
</dbReference>
<evidence type="ECO:0000313" key="15">
    <source>
        <dbReference type="EMBL" id="JAD12488.1"/>
    </source>
</evidence>
<evidence type="ECO:0000256" key="11">
    <source>
        <dbReference type="ARBA" id="ARBA00023180"/>
    </source>
</evidence>
<dbReference type="InterPro" id="IPR032695">
    <property type="entry name" value="Integrin_dom_sf"/>
</dbReference>
<keyword evidence="3 13" id="KW-0812">Transmembrane</keyword>
<dbReference type="GO" id="GO:0007157">
    <property type="term" value="P:heterophilic cell-cell adhesion via plasma membrane cell adhesion molecules"/>
    <property type="evidence" value="ECO:0007669"/>
    <property type="project" value="UniProtKB-ARBA"/>
</dbReference>
<evidence type="ECO:0000256" key="4">
    <source>
        <dbReference type="ARBA" id="ARBA00022729"/>
    </source>
</evidence>
<evidence type="ECO:0000256" key="5">
    <source>
        <dbReference type="ARBA" id="ARBA00022737"/>
    </source>
</evidence>
<keyword evidence="5" id="KW-0677">Repeat</keyword>
<dbReference type="GO" id="GO:0007229">
    <property type="term" value="P:integrin-mediated signaling pathway"/>
    <property type="evidence" value="ECO:0007669"/>
    <property type="project" value="UniProtKB-KW"/>
</dbReference>
<evidence type="ECO:0000256" key="12">
    <source>
        <dbReference type="PROSITE-ProRule" id="PRU00803"/>
    </source>
</evidence>
<dbReference type="InterPro" id="IPR013517">
    <property type="entry name" value="FG-GAP"/>
</dbReference>
<evidence type="ECO:0000259" key="14">
    <source>
        <dbReference type="Pfam" id="PF20805"/>
    </source>
</evidence>
<dbReference type="InterPro" id="IPR028994">
    <property type="entry name" value="Integrin_alpha_N"/>
</dbReference>
<feature type="repeat" description="FG-GAP" evidence="12">
    <location>
        <begin position="325"/>
        <end position="386"/>
    </location>
</feature>
<dbReference type="InterPro" id="IPR000413">
    <property type="entry name" value="Integrin_alpha"/>
</dbReference>
<dbReference type="PRINTS" id="PR01185">
    <property type="entry name" value="INTEGRINA"/>
</dbReference>
<organism evidence="15">
    <name type="scientific">Zeugodacus cucurbitae</name>
    <name type="common">Melon fruit fly</name>
    <name type="synonym">Bactrocera cucurbitae</name>
    <dbReference type="NCBI Taxonomy" id="28588"/>
    <lineage>
        <taxon>Eukaryota</taxon>
        <taxon>Metazoa</taxon>
        <taxon>Ecdysozoa</taxon>
        <taxon>Arthropoda</taxon>
        <taxon>Hexapoda</taxon>
        <taxon>Insecta</taxon>
        <taxon>Pterygota</taxon>
        <taxon>Neoptera</taxon>
        <taxon>Endopterygota</taxon>
        <taxon>Diptera</taxon>
        <taxon>Brachycera</taxon>
        <taxon>Muscomorpha</taxon>
        <taxon>Tephritoidea</taxon>
        <taxon>Tephritidae</taxon>
        <taxon>Zeugodacus</taxon>
        <taxon>Zeugodacus</taxon>
    </lineage>
</organism>
<protein>
    <submittedName>
        <fullName evidence="15">Integrin alpha-PS3</fullName>
    </submittedName>
</protein>
<feature type="repeat" description="FG-GAP" evidence="12">
    <location>
        <begin position="452"/>
        <end position="515"/>
    </location>
</feature>
<evidence type="ECO:0000256" key="1">
    <source>
        <dbReference type="ARBA" id="ARBA00004479"/>
    </source>
</evidence>
<dbReference type="SUPFAM" id="SSF69318">
    <property type="entry name" value="Integrin alpha N-terminal domain"/>
    <property type="match status" value="1"/>
</dbReference>
<dbReference type="GO" id="GO:0008305">
    <property type="term" value="C:integrin complex"/>
    <property type="evidence" value="ECO:0007669"/>
    <property type="project" value="InterPro"/>
</dbReference>
<feature type="transmembrane region" description="Helical" evidence="13">
    <location>
        <begin position="972"/>
        <end position="993"/>
    </location>
</feature>
<dbReference type="InterPro" id="IPR013519">
    <property type="entry name" value="Int_alpha_beta-p"/>
</dbReference>
<keyword evidence="8 13" id="KW-0401">Integrin</keyword>
<dbReference type="PANTHER" id="PTHR23220:SF83">
    <property type="entry name" value="INTEGRIN ALPHA-PS3-RELATED"/>
    <property type="match status" value="1"/>
</dbReference>
<accession>A0A0A1XPJ1</accession>
<dbReference type="EMBL" id="GBXI01001804">
    <property type="protein sequence ID" value="JAD12488.1"/>
    <property type="molecule type" value="Transcribed_RNA"/>
</dbReference>
<keyword evidence="7 13" id="KW-1133">Transmembrane helix</keyword>
<evidence type="ECO:0000256" key="13">
    <source>
        <dbReference type="RuleBase" id="RU003762"/>
    </source>
</evidence>
<dbReference type="GO" id="GO:0048468">
    <property type="term" value="P:cell development"/>
    <property type="evidence" value="ECO:0007669"/>
    <property type="project" value="UniProtKB-ARBA"/>
</dbReference>
<keyword evidence="6 13" id="KW-0130">Cell adhesion</keyword>
<dbReference type="InterPro" id="IPR048285">
    <property type="entry name" value="Integrin_alpha_Ig-like_2"/>
</dbReference>
<keyword evidence="4" id="KW-0732">Signal</keyword>
<dbReference type="AlphaFoldDB" id="A0A0A1XPJ1"/>
<evidence type="ECO:0000256" key="10">
    <source>
        <dbReference type="ARBA" id="ARBA00023170"/>
    </source>
</evidence>
<gene>
    <name evidence="15" type="primary">scb_0</name>
    <name evidence="15" type="ORF">g.26174</name>
</gene>
<evidence type="ECO:0000256" key="7">
    <source>
        <dbReference type="ARBA" id="ARBA00022989"/>
    </source>
</evidence>
<dbReference type="Gene3D" id="2.60.40.1510">
    <property type="entry name" value="ntegrin, alpha v. Chain A, domain 3"/>
    <property type="match status" value="1"/>
</dbReference>
<name>A0A0A1XPJ1_ZEUCU</name>
<dbReference type="Pfam" id="PF20805">
    <property type="entry name" value="Integrin_A_Ig_2"/>
    <property type="match status" value="1"/>
</dbReference>
<dbReference type="GO" id="GO:0033627">
    <property type="term" value="P:cell adhesion mediated by integrin"/>
    <property type="evidence" value="ECO:0007669"/>
    <property type="project" value="TreeGrafter"/>
</dbReference>
<dbReference type="GO" id="GO:0009897">
    <property type="term" value="C:external side of plasma membrane"/>
    <property type="evidence" value="ECO:0007669"/>
    <property type="project" value="TreeGrafter"/>
</dbReference>
<comment type="subcellular location">
    <subcellularLocation>
        <location evidence="1 13">Membrane</location>
        <topology evidence="1 13">Single-pass type I membrane protein</topology>
    </subcellularLocation>
</comment>
<sequence>SVRDVGQFGSVCSHTIKNFFNKMQRIGLLCVVLCLKLYAIESFNLATKPNLIITEPLKRVNNSQNSDSSYFGYSILLRKQSVLIGAPRALTEGATRRPIETGAIYRYDFASRTAKPFNLENVMEFLNLENLQQNVKHQWLGMSMDGGSRDEQPLIVCAPLKTATKMYNNAYMHGICYWTNTTLEGESQDRVTHIVSPFSAKGQEQRQNMRKESRSVTGDLRYGEFGFSVQITPNGNELISGSPGVNNWGGKVVHYNLLSHETKSTKAAIQSSAYKGYAVGCGYFNVTNLAQLSYVFTMPNPNSESKMGQAQIYYSVGGRDANSFILQKGLTGDEYGDYFGYSLLVADLNADRIDDILIGAPHRTVNNIFEAGAVYMHINRRVTHQLNFRNTVLESPFPTRGHFGTSLGKLGDINGDGYNDIAIGAPYAGDNGNGAVAIYFGGPNGLETQPRQILHVSEQLVGSGGMFGYGLSRGVDTDHNDYPDLAVGAPNADKVFIYKSYPVVKINATILQHYQNIPINTTSLKFDICINIQTNSTKFRTQELLLDLSVATEEKRINVAHCISKNAYVAGLTPQCQTCNATLIPDDRYIFVPITMKLTYRLKNDGKAQKELEFCDHCAVVDPAWPNTAEAQIQYLHNCKGSICSVDLQLRSVDMPDNLILGMNKTLPLKYVITNVGEEAYNTQLIIKSTLNVPIAKMPSECLADFEFGWHVKCSIANRRAFKDTTELEISLDLSKVVGVTEVGIDAIVSSTGEERKPFDNRQNDTVKLTTSAEIWITEIPTNKIFAVTDEKENVSVSMTFEIKNIGPSPLSLFHLIVDFPIGDGNRIYISNYSAQTYFKDLEYPLLDFETSSPVSPTTLNTTEVLYLNQLPENHTTFVSCQSSKNSKSKMSCALKDVLLTNALYREENITLVLYYEMNWENAEQLLLDNNDYLAHVAMVNFKPDTPPNGILSIKTHFKGAIFKKNTKRNLFWIYLAAIIGGILLLIALILLLRKLGFFKRLTKEEMAKNLNEKLEKARMKEDLDVCIAEVDADDLST</sequence>
<evidence type="ECO:0000256" key="3">
    <source>
        <dbReference type="ARBA" id="ARBA00022692"/>
    </source>
</evidence>
<feature type="repeat" description="FG-GAP" evidence="12">
    <location>
        <begin position="390"/>
        <end position="448"/>
    </location>
</feature>
<comment type="similarity">
    <text evidence="2 13">Belongs to the integrin alpha chain family.</text>
</comment>
<dbReference type="GO" id="GO:0005178">
    <property type="term" value="F:integrin binding"/>
    <property type="evidence" value="ECO:0007669"/>
    <property type="project" value="TreeGrafter"/>
</dbReference>
<dbReference type="SMART" id="SM00191">
    <property type="entry name" value="Int_alpha"/>
    <property type="match status" value="5"/>
</dbReference>
<reference evidence="15" key="2">
    <citation type="journal article" date="2015" name="Gigascience">
        <title>Reconstructing a comprehensive transcriptome assembly of a white-pupal translocated strain of the pest fruit fly Bactrocera cucurbitae.</title>
        <authorList>
            <person name="Sim S.B."/>
            <person name="Calla B."/>
            <person name="Hall B."/>
            <person name="DeRego T."/>
            <person name="Geib S.M."/>
        </authorList>
    </citation>
    <scope>NUCLEOTIDE SEQUENCE</scope>
</reference>
<evidence type="ECO:0000256" key="8">
    <source>
        <dbReference type="ARBA" id="ARBA00023037"/>
    </source>
</evidence>
<dbReference type="Gene3D" id="2.60.40.1460">
    <property type="entry name" value="Integrin domains. Chain A, domain 2"/>
    <property type="match status" value="1"/>
</dbReference>